<dbReference type="InterPro" id="IPR022742">
    <property type="entry name" value="Hydrolase_4"/>
</dbReference>
<organism evidence="2 3">
    <name type="scientific">Methylotuvimicrobium buryatense</name>
    <name type="common">Methylomicrobium buryatense</name>
    <dbReference type="NCBI Taxonomy" id="95641"/>
    <lineage>
        <taxon>Bacteria</taxon>
        <taxon>Pseudomonadati</taxon>
        <taxon>Pseudomonadota</taxon>
        <taxon>Gammaproteobacteria</taxon>
        <taxon>Methylococcales</taxon>
        <taxon>Methylococcaceae</taxon>
        <taxon>Methylotuvimicrobium</taxon>
    </lineage>
</organism>
<evidence type="ECO:0000313" key="3">
    <source>
        <dbReference type="Proteomes" id="UP000305881"/>
    </source>
</evidence>
<keyword evidence="3" id="KW-1185">Reference proteome</keyword>
<dbReference type="AlphaFoldDB" id="A0A4V1IKA2"/>
<dbReference type="InterPro" id="IPR029058">
    <property type="entry name" value="AB_hydrolase_fold"/>
</dbReference>
<dbReference type="EMBL" id="CP035467">
    <property type="protein sequence ID" value="QCW84195.1"/>
    <property type="molecule type" value="Genomic_DNA"/>
</dbReference>
<dbReference type="KEGG" id="mbur:EQU24_19590"/>
<sequence length="779" mass="88238">MKYADYPENWHDIDTALYIRSVKLFRAVKNLLSVKFELFADNQVLQGDIFLFNHFSRFETFIPQFLFFEQTGAYSCSIASGEFFKEDNVLSNYLKHVGVFPHDHPRLFAILAGQILRGRKVIIFPEGGMVKDRRVIDKKGEYSIYSRMNGLRRKHHTGPAVLGQGVEALKSAIRHAFKTKDKERLLHWQSLLEFDSLDQLMAAALKPTLIVPANITFYPIRNSENLLFKSVELFSDTMSLRQTEELLIEGNILLKDTDMDIRMGEPVNPCCVWDWRTHWVMDKTAPDIRDPDDAFNLTSAPRTWKERLLGYLFVKNASCSRNQYMKAIYANVTVNLSHLASTLIMSKIGAGLKHIEKCRFYTVLYIAIKNLQKNPVIHLHRSLLNPDEYSDLTHCVNDRFEHFICIAKESQLIAEEDECYHFLPKLCEDHDFDQIRLENPVAVYNNEAAPLSTVRDTLSAADQAYAKISPEQLAAWHFDDELIALAYEQQTYSTLQNGAIKQHESAIADPSPFLMKPARTNGIGILLIHGLLASPAELRDYGRKLAHQGFTVLGIRLKGHGTSPNALRDLSYEQWFDSVRKGFTILKAHCGKIVLIGFSTGGALALKLAAENRPEIAGVVAVSVPVKFLNPSFMLVSLLHNTNSLVRWLSSFEGVKPFIDNTPEHPDINYCNTPIRALFELRRLIQHLDELLPGIVTPTLLLYANRDPIVAPESAEAVFAKLGAARKYLHSIDADRHGILMENIGETWSVIDDFLSSLQQTEDTSRPITQAIPEEETAS</sequence>
<dbReference type="Gene3D" id="3.40.50.1820">
    <property type="entry name" value="alpha/beta hydrolase"/>
    <property type="match status" value="1"/>
</dbReference>
<dbReference type="OrthoDB" id="8476759at2"/>
<gene>
    <name evidence="2" type="ORF">EQU24_19590</name>
</gene>
<reference evidence="3" key="1">
    <citation type="journal article" date="2019" name="J. Bacteriol.">
        <title>A Mutagenic Screen Identifies a TonB-Dependent Receptor Required for the Lanthanide Metal Switch in the Type I Methanotroph 'Methylotuvimicrobium buryatense' 5GB1C.</title>
        <authorList>
            <person name="Groom J.D."/>
            <person name="Ford S.M."/>
            <person name="Pesesky M.W."/>
            <person name="Lidstrom M.E."/>
        </authorList>
    </citation>
    <scope>NUCLEOTIDE SEQUENCE [LARGE SCALE GENOMIC DNA]</scope>
    <source>
        <strain evidence="3">5GB1C</strain>
    </source>
</reference>
<dbReference type="STRING" id="675511.GCA_000341735_03517"/>
<dbReference type="GO" id="GO:0016787">
    <property type="term" value="F:hydrolase activity"/>
    <property type="evidence" value="ECO:0007669"/>
    <property type="project" value="UniProtKB-KW"/>
</dbReference>
<dbReference type="Pfam" id="PF12146">
    <property type="entry name" value="Hydrolase_4"/>
    <property type="match status" value="1"/>
</dbReference>
<feature type="domain" description="Serine aminopeptidase S33" evidence="1">
    <location>
        <begin position="525"/>
        <end position="742"/>
    </location>
</feature>
<dbReference type="Proteomes" id="UP000305881">
    <property type="component" value="Chromosome"/>
</dbReference>
<accession>A0A4V1IKA2</accession>
<dbReference type="PANTHER" id="PTHR11614">
    <property type="entry name" value="PHOSPHOLIPASE-RELATED"/>
    <property type="match status" value="1"/>
</dbReference>
<name>A0A4V1IKA2_METBY</name>
<proteinExistence type="predicted"/>
<evidence type="ECO:0000313" key="2">
    <source>
        <dbReference type="EMBL" id="QCW84195.1"/>
    </source>
</evidence>
<dbReference type="InterPro" id="IPR051044">
    <property type="entry name" value="MAG_DAG_Lipase"/>
</dbReference>
<dbReference type="RefSeq" id="WP_017841935.1">
    <property type="nucleotide sequence ID" value="NZ_CP035467.1"/>
</dbReference>
<evidence type="ECO:0000259" key="1">
    <source>
        <dbReference type="Pfam" id="PF12146"/>
    </source>
</evidence>
<dbReference type="SUPFAM" id="SSF53474">
    <property type="entry name" value="alpha/beta-Hydrolases"/>
    <property type="match status" value="1"/>
</dbReference>
<keyword evidence="2" id="KW-0378">Hydrolase</keyword>
<protein>
    <submittedName>
        <fullName evidence="2">Alpha/beta fold hydrolase</fullName>
    </submittedName>
</protein>